<comment type="caution">
    <text evidence="1">The sequence shown here is derived from an EMBL/GenBank/DDBJ whole genome shotgun (WGS) entry which is preliminary data.</text>
</comment>
<dbReference type="EMBL" id="JAOYFB010000036">
    <property type="protein sequence ID" value="KAK4019252.1"/>
    <property type="molecule type" value="Genomic_DNA"/>
</dbReference>
<dbReference type="Proteomes" id="UP001234178">
    <property type="component" value="Unassembled WGS sequence"/>
</dbReference>
<protein>
    <submittedName>
        <fullName evidence="1">Uncharacterized protein</fullName>
    </submittedName>
</protein>
<organism evidence="1 2">
    <name type="scientific">Daphnia magna</name>
    <dbReference type="NCBI Taxonomy" id="35525"/>
    <lineage>
        <taxon>Eukaryota</taxon>
        <taxon>Metazoa</taxon>
        <taxon>Ecdysozoa</taxon>
        <taxon>Arthropoda</taxon>
        <taxon>Crustacea</taxon>
        <taxon>Branchiopoda</taxon>
        <taxon>Diplostraca</taxon>
        <taxon>Cladocera</taxon>
        <taxon>Anomopoda</taxon>
        <taxon>Daphniidae</taxon>
        <taxon>Daphnia</taxon>
    </lineage>
</organism>
<evidence type="ECO:0000313" key="1">
    <source>
        <dbReference type="EMBL" id="KAK4019252.1"/>
    </source>
</evidence>
<gene>
    <name evidence="1" type="ORF">OUZ56_001278</name>
</gene>
<name>A0ABR0A258_9CRUS</name>
<evidence type="ECO:0000313" key="2">
    <source>
        <dbReference type="Proteomes" id="UP001234178"/>
    </source>
</evidence>
<accession>A0ABR0A258</accession>
<keyword evidence="2" id="KW-1185">Reference proteome</keyword>
<proteinExistence type="predicted"/>
<reference evidence="1 2" key="1">
    <citation type="journal article" date="2023" name="Nucleic Acids Res.">
        <title>The hologenome of Daphnia magna reveals possible DNA methylation and microbiome-mediated evolution of the host genome.</title>
        <authorList>
            <person name="Chaturvedi A."/>
            <person name="Li X."/>
            <person name="Dhandapani V."/>
            <person name="Marshall H."/>
            <person name="Kissane S."/>
            <person name="Cuenca-Cambronero M."/>
            <person name="Asole G."/>
            <person name="Calvet F."/>
            <person name="Ruiz-Romero M."/>
            <person name="Marangio P."/>
            <person name="Guigo R."/>
            <person name="Rago D."/>
            <person name="Mirbahai L."/>
            <person name="Eastwood N."/>
            <person name="Colbourne J.K."/>
            <person name="Zhou J."/>
            <person name="Mallon E."/>
            <person name="Orsini L."/>
        </authorList>
    </citation>
    <scope>NUCLEOTIDE SEQUENCE [LARGE SCALE GENOMIC DNA]</scope>
    <source>
        <strain evidence="1">LRV0_1</strain>
    </source>
</reference>
<sequence>MAFLHVSTARAKDERISNKWVGDTVGIYTTVSKRDRRPYFGSGRALSILLLGCASSSIRIGRIIAYFIRLCCHLGPLPKRVSALFTKRSPIDRL</sequence>